<gene>
    <name evidence="1" type="ORF">IL334_000085</name>
</gene>
<evidence type="ECO:0000313" key="2">
    <source>
        <dbReference type="Proteomes" id="UP001329825"/>
    </source>
</evidence>
<dbReference type="Proteomes" id="UP001329825">
    <property type="component" value="Chromosome 1"/>
</dbReference>
<proteinExistence type="predicted"/>
<organism evidence="1 2">
    <name type="scientific">Kwoniella shivajii</name>
    <dbReference type="NCBI Taxonomy" id="564305"/>
    <lineage>
        <taxon>Eukaryota</taxon>
        <taxon>Fungi</taxon>
        <taxon>Dikarya</taxon>
        <taxon>Basidiomycota</taxon>
        <taxon>Agaricomycotina</taxon>
        <taxon>Tremellomycetes</taxon>
        <taxon>Tremellales</taxon>
        <taxon>Cryptococcaceae</taxon>
        <taxon>Kwoniella</taxon>
    </lineage>
</organism>
<name>A0ABZ1CP99_9TREE</name>
<dbReference type="RefSeq" id="XP_062787922.1">
    <property type="nucleotide sequence ID" value="XM_062931871.1"/>
</dbReference>
<dbReference type="GeneID" id="87952216"/>
<dbReference type="EMBL" id="CP141881">
    <property type="protein sequence ID" value="WRT63182.1"/>
    <property type="molecule type" value="Genomic_DNA"/>
</dbReference>
<accession>A0ABZ1CP99</accession>
<reference evidence="1 2" key="1">
    <citation type="submission" date="2024-01" db="EMBL/GenBank/DDBJ databases">
        <title>Comparative genomics of Cryptococcus and Kwoniella reveals pathogenesis evolution and contrasting modes of karyotype evolution via chromosome fusion or intercentromeric recombination.</title>
        <authorList>
            <person name="Coelho M.A."/>
            <person name="David-Palma M."/>
            <person name="Shea T."/>
            <person name="Bowers K."/>
            <person name="McGinley-Smith S."/>
            <person name="Mohammad A.W."/>
            <person name="Gnirke A."/>
            <person name="Yurkov A.M."/>
            <person name="Nowrousian M."/>
            <person name="Sun S."/>
            <person name="Cuomo C.A."/>
            <person name="Heitman J."/>
        </authorList>
    </citation>
    <scope>NUCLEOTIDE SEQUENCE [LARGE SCALE GENOMIC DNA]</scope>
    <source>
        <strain evidence="1">CBS 11374</strain>
    </source>
</reference>
<protein>
    <recommendedName>
        <fullName evidence="3">F-box domain-containing protein</fullName>
    </recommendedName>
</protein>
<keyword evidence="2" id="KW-1185">Reference proteome</keyword>
<evidence type="ECO:0000313" key="1">
    <source>
        <dbReference type="EMBL" id="WRT63182.1"/>
    </source>
</evidence>
<evidence type="ECO:0008006" key="3">
    <source>
        <dbReference type="Google" id="ProtNLM"/>
    </source>
</evidence>
<sequence>MSSNTNPFLVIPLDKSLTSSSSYVEHEDNEIITHGKPVLPYDITEQIFKHLDPIKRIRITKGDYDAIIYKLYEQLRLNKDTAKKILYGFIIANQPVDGFANLSETQRWKVGPRKIELLKLVSLLSFQDPKSLRIAGKEIDKYHVITQAGSSTTQAVSLTPMAPVFGGVKHLKIGKQLAVGLAEDFTRIKNDSPKKARRDGLVHFLELVAKDCTPKTVCLEWPSDWEPDVDWEDLDDEGNLQEPFAAYAMDDLVEALTDYNHENKMTEFRIHTSSSDIVDATSMMCELPIDLALIFDIEQKSNRTIADFVNDLVSLYQNLLPVHLINARIRLQRTPRLDIAVANAIVALEDESPDWKDHFVMSLDIVEQGEKLCPCGV</sequence>